<feature type="non-terminal residue" evidence="2">
    <location>
        <position position="139"/>
    </location>
</feature>
<keyword evidence="1" id="KW-0812">Transmembrane</keyword>
<proteinExistence type="predicted"/>
<protein>
    <submittedName>
        <fullName evidence="2">Uncharacterized protein</fullName>
    </submittedName>
</protein>
<dbReference type="Gene3D" id="1.10.287.70">
    <property type="match status" value="1"/>
</dbReference>
<keyword evidence="1" id="KW-1133">Transmembrane helix</keyword>
<feature type="transmembrane region" description="Helical" evidence="1">
    <location>
        <begin position="6"/>
        <end position="25"/>
    </location>
</feature>
<comment type="caution">
    <text evidence="2">The sequence shown here is derived from an EMBL/GenBank/DDBJ whole genome shotgun (WGS) entry which is preliminary data.</text>
</comment>
<dbReference type="Proteomes" id="UP001497623">
    <property type="component" value="Unassembled WGS sequence"/>
</dbReference>
<feature type="non-terminal residue" evidence="2">
    <location>
        <position position="1"/>
    </location>
</feature>
<gene>
    <name evidence="2" type="ORF">MNOR_LOCUS28981</name>
</gene>
<name>A0AAV2RVA9_MEGNR</name>
<sequence length="139" mass="16315">QVWMAIIASLLAMGPTLWFLNILMLSYRDEPELHTPITVYIFNLYRCIVLQENFISPQLWVHRFVFFFWYAFCLYVYVVWSGMLITMYAIPSIEKPVESLYELEEAVKVNGKTFGTLASSSIEYIFKYADSGLYKKVYG</sequence>
<accession>A0AAV2RVA9</accession>
<evidence type="ECO:0000313" key="2">
    <source>
        <dbReference type="EMBL" id="CAL4142058.1"/>
    </source>
</evidence>
<evidence type="ECO:0000313" key="3">
    <source>
        <dbReference type="Proteomes" id="UP001497623"/>
    </source>
</evidence>
<organism evidence="2 3">
    <name type="scientific">Meganyctiphanes norvegica</name>
    <name type="common">Northern krill</name>
    <name type="synonym">Thysanopoda norvegica</name>
    <dbReference type="NCBI Taxonomy" id="48144"/>
    <lineage>
        <taxon>Eukaryota</taxon>
        <taxon>Metazoa</taxon>
        <taxon>Ecdysozoa</taxon>
        <taxon>Arthropoda</taxon>
        <taxon>Crustacea</taxon>
        <taxon>Multicrustacea</taxon>
        <taxon>Malacostraca</taxon>
        <taxon>Eumalacostraca</taxon>
        <taxon>Eucarida</taxon>
        <taxon>Euphausiacea</taxon>
        <taxon>Euphausiidae</taxon>
        <taxon>Meganyctiphanes</taxon>
    </lineage>
</organism>
<keyword evidence="1" id="KW-0472">Membrane</keyword>
<evidence type="ECO:0000256" key="1">
    <source>
        <dbReference type="SAM" id="Phobius"/>
    </source>
</evidence>
<keyword evidence="3" id="KW-1185">Reference proteome</keyword>
<dbReference type="AlphaFoldDB" id="A0AAV2RVA9"/>
<reference evidence="2 3" key="1">
    <citation type="submission" date="2024-05" db="EMBL/GenBank/DDBJ databases">
        <authorList>
            <person name="Wallberg A."/>
        </authorList>
    </citation>
    <scope>NUCLEOTIDE SEQUENCE [LARGE SCALE GENOMIC DNA]</scope>
</reference>
<feature type="transmembrane region" description="Helical" evidence="1">
    <location>
        <begin position="67"/>
        <end position="90"/>
    </location>
</feature>
<dbReference type="EMBL" id="CAXKWB010032875">
    <property type="protein sequence ID" value="CAL4142058.1"/>
    <property type="molecule type" value="Genomic_DNA"/>
</dbReference>